<dbReference type="AlphaFoldDB" id="A0A0J8B5V2"/>
<dbReference type="Gene3D" id="2.60.120.330">
    <property type="entry name" value="B-lactam Antibiotic, Isopenicillin N Synthase, Chain"/>
    <property type="match status" value="1"/>
</dbReference>
<dbReference type="PANTHER" id="PTHR47991">
    <property type="entry name" value="OXOGLUTARATE/IRON-DEPENDENT DIOXYGENASE"/>
    <property type="match status" value="1"/>
</dbReference>
<reference evidence="6 7" key="1">
    <citation type="journal article" date="2014" name="Nature">
        <title>The genome of the recently domesticated crop plant sugar beet (Beta vulgaris).</title>
        <authorList>
            <person name="Dohm J.C."/>
            <person name="Minoche A.E."/>
            <person name="Holtgrawe D."/>
            <person name="Capella-Gutierrez S."/>
            <person name="Zakrzewski F."/>
            <person name="Tafer H."/>
            <person name="Rupp O."/>
            <person name="Sorensen T.R."/>
            <person name="Stracke R."/>
            <person name="Reinhardt R."/>
            <person name="Goesmann A."/>
            <person name="Kraft T."/>
            <person name="Schulz B."/>
            <person name="Stadler P.F."/>
            <person name="Schmidt T."/>
            <person name="Gabaldon T."/>
            <person name="Lehrach H."/>
            <person name="Weisshaar B."/>
            <person name="Himmelbauer H."/>
        </authorList>
    </citation>
    <scope>NUCLEOTIDE SEQUENCE [LARGE SCALE GENOMIC DNA]</scope>
    <source>
        <tissue evidence="6">Taproot</tissue>
    </source>
</reference>
<dbReference type="EMBL" id="KQ090523">
    <property type="protein sequence ID" value="KMS95187.1"/>
    <property type="molecule type" value="Genomic_DNA"/>
</dbReference>
<dbReference type="Gramene" id="KMS95187">
    <property type="protein sequence ID" value="KMS95187"/>
    <property type="gene ID" value="BVRB_011520"/>
</dbReference>
<dbReference type="eggNOG" id="KOG0143">
    <property type="taxonomic scope" value="Eukaryota"/>
</dbReference>
<dbReference type="Proteomes" id="UP000035740">
    <property type="component" value="Unassembled WGS sequence"/>
</dbReference>
<protein>
    <recommendedName>
        <fullName evidence="5">Fe2OG dioxygenase domain-containing protein</fullName>
    </recommendedName>
</protein>
<keyword evidence="7" id="KW-1185">Reference proteome</keyword>
<keyword evidence="2 4" id="KW-0479">Metal-binding</keyword>
<accession>A0A0J8B5V2</accession>
<keyword evidence="4" id="KW-0560">Oxidoreductase</keyword>
<evidence type="ECO:0000313" key="6">
    <source>
        <dbReference type="EMBL" id="KMS95187.1"/>
    </source>
</evidence>
<dbReference type="SUPFAM" id="SSF51197">
    <property type="entry name" value="Clavaminate synthase-like"/>
    <property type="match status" value="1"/>
</dbReference>
<dbReference type="InterPro" id="IPR044861">
    <property type="entry name" value="IPNS-like_FE2OG_OXY"/>
</dbReference>
<feature type="domain" description="Fe2OG dioxygenase" evidence="5">
    <location>
        <begin position="251"/>
        <end position="351"/>
    </location>
</feature>
<dbReference type="InterPro" id="IPR027443">
    <property type="entry name" value="IPNS-like_sf"/>
</dbReference>
<dbReference type="InterPro" id="IPR026992">
    <property type="entry name" value="DIOX_N"/>
</dbReference>
<comment type="similarity">
    <text evidence="1 4">Belongs to the iron/ascorbate-dependent oxidoreductase family.</text>
</comment>
<dbReference type="InterPro" id="IPR050295">
    <property type="entry name" value="Plant_2OG-oxidoreductases"/>
</dbReference>
<evidence type="ECO:0000256" key="3">
    <source>
        <dbReference type="ARBA" id="ARBA00023004"/>
    </source>
</evidence>
<evidence type="ECO:0000259" key="5">
    <source>
        <dbReference type="PROSITE" id="PS51471"/>
    </source>
</evidence>
<organism evidence="6 7">
    <name type="scientific">Beta vulgaris subsp. vulgaris</name>
    <name type="common">Beet</name>
    <dbReference type="NCBI Taxonomy" id="3555"/>
    <lineage>
        <taxon>Eukaryota</taxon>
        <taxon>Viridiplantae</taxon>
        <taxon>Streptophyta</taxon>
        <taxon>Embryophyta</taxon>
        <taxon>Tracheophyta</taxon>
        <taxon>Spermatophyta</taxon>
        <taxon>Magnoliopsida</taxon>
        <taxon>eudicotyledons</taxon>
        <taxon>Gunneridae</taxon>
        <taxon>Pentapetalae</taxon>
        <taxon>Caryophyllales</taxon>
        <taxon>Chenopodiaceae</taxon>
        <taxon>Betoideae</taxon>
        <taxon>Beta</taxon>
    </lineage>
</organism>
<dbReference type="GO" id="GO:0016491">
    <property type="term" value="F:oxidoreductase activity"/>
    <property type="evidence" value="ECO:0007669"/>
    <property type="project" value="UniProtKB-KW"/>
</dbReference>
<evidence type="ECO:0000256" key="1">
    <source>
        <dbReference type="ARBA" id="ARBA00008056"/>
    </source>
</evidence>
<evidence type="ECO:0000256" key="2">
    <source>
        <dbReference type="ARBA" id="ARBA00022723"/>
    </source>
</evidence>
<sequence length="400" mass="45125">MANSIFSPACNNFVGLNNNWKRVIPMTCNNMSLPRVLTTRLSATSRNVFKWANSEDSDMSTMEASLSLTPDFILPVERRPNLAEVSKLGDNVPIIDMGTGDADGLVEEIARACEMYGLFLIKNHGVPQELCESMLAGVTDLFHLPPKVKALLVSDDPTKDVRICNHYRKAEEKGDSKAKRFSMWSEVFKHPWHPSDQSFADLLPSDPPNYRKIVTTYAKEIGILMSRLFNLMSQGLGLEGDVLQNRLGKNPLCRVQANYYPPCSNPDLTLGLGVHTDRDALTVVLPTPNVEGLQIMKDDRWMIVDPVPNALVVNIGDQLQVLSNGKYKSVLHRVVTNECQSRVSLAMFYGPDKDALIGPIENLIDDQHPQVYRNYYFSEFLEVYRKQEGKNRKIKEFFEI</sequence>
<name>A0A0J8B5V2_BETVV</name>
<proteinExistence type="inferred from homology"/>
<dbReference type="OMA" id="QKISRAC"/>
<gene>
    <name evidence="6" type="ORF">BVRB_011520</name>
</gene>
<keyword evidence="3 4" id="KW-0408">Iron</keyword>
<evidence type="ECO:0000313" key="7">
    <source>
        <dbReference type="Proteomes" id="UP000035740"/>
    </source>
</evidence>
<evidence type="ECO:0000256" key="4">
    <source>
        <dbReference type="RuleBase" id="RU003682"/>
    </source>
</evidence>
<dbReference type="Pfam" id="PF03171">
    <property type="entry name" value="2OG-FeII_Oxy"/>
    <property type="match status" value="1"/>
</dbReference>
<dbReference type="InterPro" id="IPR005123">
    <property type="entry name" value="Oxoglu/Fe-dep_dioxygenase_dom"/>
</dbReference>
<dbReference type="PROSITE" id="PS51471">
    <property type="entry name" value="FE2OG_OXY"/>
    <property type="match status" value="1"/>
</dbReference>
<dbReference type="Pfam" id="PF14226">
    <property type="entry name" value="DIOX_N"/>
    <property type="match status" value="1"/>
</dbReference>
<dbReference type="GO" id="GO:0046872">
    <property type="term" value="F:metal ion binding"/>
    <property type="evidence" value="ECO:0007669"/>
    <property type="project" value="UniProtKB-KW"/>
</dbReference>
<dbReference type="OrthoDB" id="288590at2759"/>